<dbReference type="GO" id="GO:0000179">
    <property type="term" value="F:rRNA (adenine-N6,N6-)-dimethyltransferase activity"/>
    <property type="evidence" value="ECO:0007669"/>
    <property type="project" value="InterPro"/>
</dbReference>
<feature type="domain" description="Ribosomal RNA adenine methylase transferase N-terminal" evidence="5">
    <location>
        <begin position="96"/>
        <end position="230"/>
    </location>
</feature>
<dbReference type="CDD" id="cd02440">
    <property type="entry name" value="AdoMet_MTases"/>
    <property type="match status" value="1"/>
</dbReference>
<evidence type="ECO:0000313" key="6">
    <source>
        <dbReference type="EMBL" id="ALN57990.1"/>
    </source>
</evidence>
<gene>
    <name evidence="6" type="ORF">GLE_2642</name>
</gene>
<dbReference type="Gene3D" id="3.40.50.150">
    <property type="entry name" value="Vaccinia Virus protein VP39"/>
    <property type="match status" value="1"/>
</dbReference>
<evidence type="ECO:0000259" key="5">
    <source>
        <dbReference type="SMART" id="SM00650"/>
    </source>
</evidence>
<evidence type="ECO:0000256" key="1">
    <source>
        <dbReference type="ARBA" id="ARBA00022603"/>
    </source>
</evidence>
<dbReference type="InterPro" id="IPR029063">
    <property type="entry name" value="SAM-dependent_MTases_sf"/>
</dbReference>
<dbReference type="EMBL" id="CP013140">
    <property type="protein sequence ID" value="ALN57990.1"/>
    <property type="molecule type" value="Genomic_DNA"/>
</dbReference>
<dbReference type="SUPFAM" id="SSF53335">
    <property type="entry name" value="S-adenosyl-L-methionine-dependent methyltransferases"/>
    <property type="match status" value="1"/>
</dbReference>
<dbReference type="InterPro" id="IPR020598">
    <property type="entry name" value="rRNA_Ade_methylase_Trfase_N"/>
</dbReference>
<name>A0A0S2DH33_LYSEN</name>
<dbReference type="STRING" id="69.GLE_2642"/>
<feature type="region of interest" description="Disordered" evidence="4">
    <location>
        <begin position="1"/>
        <end position="22"/>
    </location>
</feature>
<dbReference type="InterPro" id="IPR041698">
    <property type="entry name" value="Methyltransf_25"/>
</dbReference>
<keyword evidence="1 6" id="KW-0489">Methyltransferase</keyword>
<keyword evidence="2 6" id="KW-0808">Transferase</keyword>
<dbReference type="Pfam" id="PF13649">
    <property type="entry name" value="Methyltransf_25"/>
    <property type="match status" value="1"/>
</dbReference>
<dbReference type="OrthoDB" id="5195124at2"/>
<dbReference type="KEGG" id="lez:GLE_2642"/>
<protein>
    <submittedName>
        <fullName evidence="6">Methyltransferase domain family</fullName>
    </submittedName>
</protein>
<evidence type="ECO:0000256" key="2">
    <source>
        <dbReference type="ARBA" id="ARBA00022679"/>
    </source>
</evidence>
<reference evidence="6 7" key="1">
    <citation type="submission" date="2015-11" db="EMBL/GenBank/DDBJ databases">
        <title>Genome sequences of Lysobacter enzymogenes strain C3 and Lysobacter antibioticus ATCC 29479.</title>
        <authorList>
            <person name="Kobayashi D.Y."/>
        </authorList>
    </citation>
    <scope>NUCLEOTIDE SEQUENCE [LARGE SCALE GENOMIC DNA]</scope>
    <source>
        <strain evidence="6 7">C3</strain>
    </source>
</reference>
<keyword evidence="3" id="KW-0949">S-adenosyl-L-methionine</keyword>
<dbReference type="PATRIC" id="fig|69.6.peg.2601"/>
<evidence type="ECO:0000256" key="3">
    <source>
        <dbReference type="ARBA" id="ARBA00022691"/>
    </source>
</evidence>
<evidence type="ECO:0000313" key="7">
    <source>
        <dbReference type="Proteomes" id="UP000061569"/>
    </source>
</evidence>
<organism evidence="6 7">
    <name type="scientific">Lysobacter enzymogenes</name>
    <dbReference type="NCBI Taxonomy" id="69"/>
    <lineage>
        <taxon>Bacteria</taxon>
        <taxon>Pseudomonadati</taxon>
        <taxon>Pseudomonadota</taxon>
        <taxon>Gammaproteobacteria</taxon>
        <taxon>Lysobacterales</taxon>
        <taxon>Lysobacteraceae</taxon>
        <taxon>Lysobacter</taxon>
    </lineage>
</organism>
<dbReference type="AlphaFoldDB" id="A0A0S2DH33"/>
<dbReference type="Proteomes" id="UP000061569">
    <property type="component" value="Chromosome"/>
</dbReference>
<accession>A0A0S2DH33</accession>
<dbReference type="SMART" id="SM00650">
    <property type="entry name" value="rADc"/>
    <property type="match status" value="1"/>
</dbReference>
<sequence>MQDFRSQRPAPASFADPAAGDAGEAPCAGEIWRSRADPAEAVMVLRCGADAVDYAWLDRDAADGRTPLAHWAQRFEVVLEQADHTHATPVRRHWLIDTQAERLRGARVLELGAHTGGLTQALLVHAAQVVAVENNPRCVRHLRERFGERLGIVAGDMHHALWDLGQDRFDVVVCAGVLYHSAHPFLLLEAMAHLRPRAILIDTLDDGVAELRVAVPNLVNSCNYRYNRRPDCGYSMVLGERLIAGAMARLGYGAMQRIDTAAATIAPERDSAYFQQWRRSLSAWFLRDGAA</sequence>
<evidence type="ECO:0000256" key="4">
    <source>
        <dbReference type="SAM" id="MobiDB-lite"/>
    </source>
</evidence>
<proteinExistence type="predicted"/>